<keyword evidence="2" id="KW-1185">Reference proteome</keyword>
<gene>
    <name evidence="1" type="ORF">DespoDRAFT_01561</name>
</gene>
<accession>I5B1X8</accession>
<dbReference type="EMBL" id="CM001488">
    <property type="protein sequence ID" value="EIM63491.1"/>
    <property type="molecule type" value="Genomic_DNA"/>
</dbReference>
<dbReference type="Proteomes" id="UP000005778">
    <property type="component" value="Chromosome"/>
</dbReference>
<evidence type="ECO:0000313" key="2">
    <source>
        <dbReference type="Proteomes" id="UP000005778"/>
    </source>
</evidence>
<proteinExistence type="predicted"/>
<dbReference type="STRING" id="879212.DespoDRAFT_01561"/>
<dbReference type="InterPro" id="IPR016776">
    <property type="entry name" value="ApeP-like_dehydratase"/>
</dbReference>
<reference evidence="1 2" key="1">
    <citation type="submission" date="2011-09" db="EMBL/GenBank/DDBJ databases">
        <authorList>
            <consortium name="US DOE Joint Genome Institute (JGI-PGF)"/>
            <person name="Lucas S."/>
            <person name="Han J."/>
            <person name="Lapidus A."/>
            <person name="Cheng J.-F."/>
            <person name="Goodwin L."/>
            <person name="Pitluck S."/>
            <person name="Peters L."/>
            <person name="Land M.L."/>
            <person name="Hauser L."/>
            <person name="Orellana R."/>
            <person name="Lovley D."/>
            <person name="Woyke T.J."/>
        </authorList>
    </citation>
    <scope>NUCLEOTIDE SEQUENCE [LARGE SCALE GENOMIC DNA]</scope>
    <source>
        <strain evidence="1 2">2ac9</strain>
    </source>
</reference>
<organism evidence="1 2">
    <name type="scientific">Desulfobacter postgatei 2ac9</name>
    <dbReference type="NCBI Taxonomy" id="879212"/>
    <lineage>
        <taxon>Bacteria</taxon>
        <taxon>Pseudomonadati</taxon>
        <taxon>Thermodesulfobacteriota</taxon>
        <taxon>Desulfobacteria</taxon>
        <taxon>Desulfobacterales</taxon>
        <taxon>Desulfobacteraceae</taxon>
        <taxon>Desulfobacter</taxon>
    </lineage>
</organism>
<reference evidence="1 2" key="2">
    <citation type="submission" date="2012-02" db="EMBL/GenBank/DDBJ databases">
        <title>Improved High-Quality Draft sequence of Desulfobacter postgatei 2ac9.</title>
        <authorList>
            <consortium name="US DOE Joint Genome Institute"/>
            <person name="Lucas S."/>
            <person name="Han J."/>
            <person name="Lapidus A."/>
            <person name="Cheng J.-F."/>
            <person name="Goodwin L."/>
            <person name="Pitluck S."/>
            <person name="Peters L."/>
            <person name="Ovchinnikova G."/>
            <person name="Held B."/>
            <person name="Detter J.C."/>
            <person name="Han C."/>
            <person name="Tapia R."/>
            <person name="Land M."/>
            <person name="Hauser L."/>
            <person name="Kyrpides N."/>
            <person name="Ivanova N."/>
            <person name="Pagani I."/>
            <person name="Orellana R."/>
            <person name="Lovley D."/>
            <person name="Woyke T."/>
        </authorList>
    </citation>
    <scope>NUCLEOTIDE SEQUENCE [LARGE SCALE GENOMIC DNA]</scope>
    <source>
        <strain evidence="1 2">2ac9</strain>
    </source>
</reference>
<name>I5B1X8_9BACT</name>
<dbReference type="AlphaFoldDB" id="I5B1X8"/>
<sequence>MNPKEIPIKDLLPHRNRMLLIERIIEVNDASTVSIAVVSDDWPLVSAGSVSPIVMVELAAQTAGVNNSIHRLQIRGKEDGTMGWIAGVKSAVFHMDSLPVGATLITRTRNSFSFEDFREVTGTVTLDKTVAAQITLQLVSA</sequence>
<dbReference type="OrthoDB" id="5419085at2"/>
<dbReference type="Gene3D" id="3.10.129.10">
    <property type="entry name" value="Hotdog Thioesterase"/>
    <property type="match status" value="1"/>
</dbReference>
<dbReference type="HOGENOM" id="CLU_1774415_0_0_7"/>
<protein>
    <recommendedName>
        <fullName evidence="3">3-hydroxylacyl-(Acyl carrier protein) dehydratase</fullName>
    </recommendedName>
</protein>
<dbReference type="eggNOG" id="COG4706">
    <property type="taxonomic scope" value="Bacteria"/>
</dbReference>
<dbReference type="Pfam" id="PF22817">
    <property type="entry name" value="ApeP-like"/>
    <property type="match status" value="1"/>
</dbReference>
<dbReference type="SUPFAM" id="SSF54637">
    <property type="entry name" value="Thioesterase/thiol ester dehydrase-isomerase"/>
    <property type="match status" value="1"/>
</dbReference>
<evidence type="ECO:0008006" key="3">
    <source>
        <dbReference type="Google" id="ProtNLM"/>
    </source>
</evidence>
<evidence type="ECO:0000313" key="1">
    <source>
        <dbReference type="EMBL" id="EIM63491.1"/>
    </source>
</evidence>
<dbReference type="InterPro" id="IPR029069">
    <property type="entry name" value="HotDog_dom_sf"/>
</dbReference>
<dbReference type="RefSeq" id="WP_004072602.1">
    <property type="nucleotide sequence ID" value="NZ_CM001488.1"/>
</dbReference>